<evidence type="ECO:0000313" key="2">
    <source>
        <dbReference type="Proteomes" id="UP000278807"/>
    </source>
</evidence>
<dbReference type="Proteomes" id="UP000278807">
    <property type="component" value="Unassembled WGS sequence"/>
</dbReference>
<keyword evidence="2" id="KW-1185">Reference proteome</keyword>
<sequence length="88" mass="10001">MSESADNSATPKEEIDRSTLLNAAMCYAIHSKNHNLLNDILDKGADPNFFYPNQSPKNRKKFTKALVHFYTYGMKAIEELQTEGTVYL</sequence>
<dbReference type="EMBL" id="UZAE01015157">
    <property type="protein sequence ID" value="VDO15349.1"/>
    <property type="molecule type" value="Genomic_DNA"/>
</dbReference>
<accession>A0A0R3TZH7</accession>
<evidence type="ECO:0000313" key="1">
    <source>
        <dbReference type="EMBL" id="VDO15349.1"/>
    </source>
</evidence>
<protein>
    <submittedName>
        <fullName evidence="3">ANK_REP_REGION domain-containing protein</fullName>
    </submittedName>
</protein>
<proteinExistence type="predicted"/>
<reference evidence="1 2" key="2">
    <citation type="submission" date="2018-11" db="EMBL/GenBank/DDBJ databases">
        <authorList>
            <consortium name="Pathogen Informatics"/>
        </authorList>
    </citation>
    <scope>NUCLEOTIDE SEQUENCE [LARGE SCALE GENOMIC DNA]</scope>
</reference>
<dbReference type="AlphaFoldDB" id="A0A0R3TZH7"/>
<name>A0A0R3TZH7_RODNA</name>
<gene>
    <name evidence="1" type="ORF">HNAJ_LOCUS13250</name>
</gene>
<reference evidence="3" key="1">
    <citation type="submission" date="2017-02" db="UniProtKB">
        <authorList>
            <consortium name="WormBaseParasite"/>
        </authorList>
    </citation>
    <scope>IDENTIFICATION</scope>
</reference>
<organism evidence="3">
    <name type="scientific">Rodentolepis nana</name>
    <name type="common">Dwarf tapeworm</name>
    <name type="synonym">Hymenolepis nana</name>
    <dbReference type="NCBI Taxonomy" id="102285"/>
    <lineage>
        <taxon>Eukaryota</taxon>
        <taxon>Metazoa</taxon>
        <taxon>Spiralia</taxon>
        <taxon>Lophotrochozoa</taxon>
        <taxon>Platyhelminthes</taxon>
        <taxon>Cestoda</taxon>
        <taxon>Eucestoda</taxon>
        <taxon>Cyclophyllidea</taxon>
        <taxon>Hymenolepididae</taxon>
        <taxon>Rodentolepis</taxon>
    </lineage>
</organism>
<evidence type="ECO:0000313" key="3">
    <source>
        <dbReference type="WBParaSite" id="HNAJ_0001327601-mRNA-1"/>
    </source>
</evidence>
<dbReference type="WBParaSite" id="HNAJ_0001327601-mRNA-1">
    <property type="protein sequence ID" value="HNAJ_0001327601-mRNA-1"/>
    <property type="gene ID" value="HNAJ_0001327601"/>
</dbReference>